<feature type="chain" id="PRO_5003822206" description="Sec7/BIG1-like C-terminal domain-containing protein" evidence="1">
    <location>
        <begin position="26"/>
        <end position="256"/>
    </location>
</feature>
<evidence type="ECO:0000313" key="4">
    <source>
        <dbReference type="Proteomes" id="UP000004810"/>
    </source>
</evidence>
<reference evidence="4" key="1">
    <citation type="submission" date="2012-08" db="EMBL/GenBank/DDBJ databases">
        <title>The Genome Sequence of Wuchereria bancrofti.</title>
        <authorList>
            <person name="Nutman T.B."/>
            <person name="Fink D.L."/>
            <person name="Russ C."/>
            <person name="Young S."/>
            <person name="Zeng Q."/>
            <person name="Koehrsen M."/>
            <person name="Alvarado L."/>
            <person name="Berlin A."/>
            <person name="Chapman S.B."/>
            <person name="Chen Z."/>
            <person name="Freedman E."/>
            <person name="Gellesch M."/>
            <person name="Goldberg J."/>
            <person name="Griggs A."/>
            <person name="Gujja S."/>
            <person name="Heilman E.R."/>
            <person name="Heiman D."/>
            <person name="Hepburn T."/>
            <person name="Howarth C."/>
            <person name="Jen D."/>
            <person name="Larson L."/>
            <person name="Lewis B."/>
            <person name="Mehta T."/>
            <person name="Park D."/>
            <person name="Pearson M."/>
            <person name="Roberts A."/>
            <person name="Saif S."/>
            <person name="Shea T."/>
            <person name="Shenoy N."/>
            <person name="Sisk P."/>
            <person name="Stolte C."/>
            <person name="Sykes S."/>
            <person name="Walk T."/>
            <person name="White J."/>
            <person name="Yandava C."/>
            <person name="Haas B."/>
            <person name="Henn M.R."/>
            <person name="Nusbaum C."/>
            <person name="Birren B."/>
        </authorList>
    </citation>
    <scope>NUCLEOTIDE SEQUENCE [LARGE SCALE GENOMIC DNA]</scope>
    <source>
        <strain evidence="4">NA</strain>
    </source>
</reference>
<proteinExistence type="predicted"/>
<dbReference type="Pfam" id="PF20252">
    <property type="entry name" value="BIG2_C"/>
    <property type="match status" value="1"/>
</dbReference>
<dbReference type="Proteomes" id="UP000004810">
    <property type="component" value="Unassembled WGS sequence"/>
</dbReference>
<evidence type="ECO:0000259" key="2">
    <source>
        <dbReference type="Pfam" id="PF20252"/>
    </source>
</evidence>
<protein>
    <recommendedName>
        <fullName evidence="2">Sec7/BIG1-like C-terminal domain-containing protein</fullName>
    </recommendedName>
</protein>
<accession>J9ERM3</accession>
<organism evidence="3 4">
    <name type="scientific">Wuchereria bancrofti</name>
    <dbReference type="NCBI Taxonomy" id="6293"/>
    <lineage>
        <taxon>Eukaryota</taxon>
        <taxon>Metazoa</taxon>
        <taxon>Ecdysozoa</taxon>
        <taxon>Nematoda</taxon>
        <taxon>Chromadorea</taxon>
        <taxon>Rhabditida</taxon>
        <taxon>Spirurina</taxon>
        <taxon>Spiruromorpha</taxon>
        <taxon>Filarioidea</taxon>
        <taxon>Onchocercidae</taxon>
        <taxon>Wuchereria</taxon>
    </lineage>
</organism>
<evidence type="ECO:0000256" key="1">
    <source>
        <dbReference type="SAM" id="SignalP"/>
    </source>
</evidence>
<gene>
    <name evidence="3" type="ORF">WUBG_03917</name>
</gene>
<keyword evidence="1" id="KW-0732">Signal</keyword>
<name>J9ERM3_WUCBA</name>
<sequence length="256" mass="29095">GNDALFTTLLVRCVVQLELVDAVNSIIFGQESVKKDEAKANAVLSTVSQPESCSKPTGQELRNGGFKQEVVDNVESGALESTDGGLYKYIEVDHLMRLIECLLDSHTLAQKFNGNNTQRTLLWKAGFKGRSKPNLLRQETRSVRTALNILYRLYIDTGKTSVQQKINIKMKLLRVVENILDYYSELKSEQHRQAWIPVVHLLLEKTDAFCSTQLIDLGQDYAITMCRLVECEMREDLRIILSRVIRKTININYTVV</sequence>
<comment type="caution">
    <text evidence="3">The sequence shown here is derived from an EMBL/GenBank/DDBJ whole genome shotgun (WGS) entry which is preliminary data.</text>
</comment>
<dbReference type="EMBL" id="ADBV01001277">
    <property type="protein sequence ID" value="EJW85176.1"/>
    <property type="molecule type" value="Genomic_DNA"/>
</dbReference>
<feature type="non-terminal residue" evidence="3">
    <location>
        <position position="1"/>
    </location>
</feature>
<evidence type="ECO:0000313" key="3">
    <source>
        <dbReference type="EMBL" id="EJW85176.1"/>
    </source>
</evidence>
<feature type="signal peptide" evidence="1">
    <location>
        <begin position="1"/>
        <end position="25"/>
    </location>
</feature>
<feature type="domain" description="Sec7/BIG1-like C-terminal" evidence="2">
    <location>
        <begin position="14"/>
        <end position="244"/>
    </location>
</feature>
<dbReference type="InterPro" id="IPR046455">
    <property type="entry name" value="Sec7/BIG1-like_C"/>
</dbReference>
<dbReference type="AlphaFoldDB" id="J9ERM3"/>